<organism evidence="1 2">
    <name type="scientific">Dyella lutea</name>
    <dbReference type="NCBI Taxonomy" id="2950441"/>
    <lineage>
        <taxon>Bacteria</taxon>
        <taxon>Pseudomonadati</taxon>
        <taxon>Pseudomonadota</taxon>
        <taxon>Gammaproteobacteria</taxon>
        <taxon>Lysobacterales</taxon>
        <taxon>Rhodanobacteraceae</taxon>
        <taxon>Dyella</taxon>
    </lineage>
</organism>
<dbReference type="RefSeq" id="WP_253564760.1">
    <property type="nucleotide sequence ID" value="NZ_JAMZEK010000001.1"/>
</dbReference>
<dbReference type="Proteomes" id="UP001204615">
    <property type="component" value="Unassembled WGS sequence"/>
</dbReference>
<proteinExistence type="predicted"/>
<dbReference type="EMBL" id="JAMZEK010000001">
    <property type="protein sequence ID" value="MCP1372990.1"/>
    <property type="molecule type" value="Genomic_DNA"/>
</dbReference>
<accession>A0ABT1F6H1</accession>
<comment type="caution">
    <text evidence="1">The sequence shown here is derived from an EMBL/GenBank/DDBJ whole genome shotgun (WGS) entry which is preliminary data.</text>
</comment>
<reference evidence="1 2" key="1">
    <citation type="submission" date="2022-06" db="EMBL/GenBank/DDBJ databases">
        <title>Dyella sp. Sa strain:Sa Genome sequencing.</title>
        <authorList>
            <person name="Park S."/>
        </authorList>
    </citation>
    <scope>NUCLEOTIDE SEQUENCE [LARGE SCALE GENOMIC DNA]</scope>
    <source>
        <strain evidence="1 2">Sa</strain>
    </source>
</reference>
<gene>
    <name evidence="1" type="ORF">NC595_02840</name>
</gene>
<protein>
    <submittedName>
        <fullName evidence="1">Uncharacterized protein</fullName>
    </submittedName>
</protein>
<keyword evidence="2" id="KW-1185">Reference proteome</keyword>
<name>A0ABT1F6H1_9GAMM</name>
<evidence type="ECO:0000313" key="2">
    <source>
        <dbReference type="Proteomes" id="UP001204615"/>
    </source>
</evidence>
<evidence type="ECO:0000313" key="1">
    <source>
        <dbReference type="EMBL" id="MCP1372990.1"/>
    </source>
</evidence>
<sequence>MMIWELRCANVDDYSMAVPLDKSDISAQIFRVNGEPLHWGKVPRIGFADSSRKKHKKPPADVSLMQWGVLVLNARANEVLGPFLSKFGQLLELRSETGLDPGEFYNEKEPTTHYFYNVTHLVSCVDAEKSERNRLGHIRREVFDTSNVPAEAAVFKDPEMARTRIYVNDAGKAIIEELVASAGLTGIECGPPEPRL</sequence>